<dbReference type="EMBL" id="AFYH01246176">
    <property type="status" value="NOT_ANNOTATED_CDS"/>
    <property type="molecule type" value="Genomic_DNA"/>
</dbReference>
<organism evidence="2 3">
    <name type="scientific">Latimeria chalumnae</name>
    <name type="common">Coelacanth</name>
    <dbReference type="NCBI Taxonomy" id="7897"/>
    <lineage>
        <taxon>Eukaryota</taxon>
        <taxon>Metazoa</taxon>
        <taxon>Chordata</taxon>
        <taxon>Craniata</taxon>
        <taxon>Vertebrata</taxon>
        <taxon>Euteleostomi</taxon>
        <taxon>Coelacanthiformes</taxon>
        <taxon>Coelacanthidae</taxon>
        <taxon>Latimeria</taxon>
    </lineage>
</organism>
<dbReference type="Bgee" id="ENSLACG00000000839">
    <property type="expression patterns" value="Expressed in chordate pharynx and 4 other cell types or tissues"/>
</dbReference>
<dbReference type="GeneTree" id="ENSGT00390000012875"/>
<reference evidence="2" key="2">
    <citation type="submission" date="2025-08" db="UniProtKB">
        <authorList>
            <consortium name="Ensembl"/>
        </authorList>
    </citation>
    <scope>IDENTIFICATION</scope>
</reference>
<dbReference type="STRING" id="7897.ENSLACP00000000940"/>
<dbReference type="PANTHER" id="PTHR13630">
    <property type="entry name" value="GAMMA-SECRETASE-ACTIVATING PROTEIN"/>
    <property type="match status" value="1"/>
</dbReference>
<dbReference type="Ensembl" id="ENSLACT00000000949.1">
    <property type="protein sequence ID" value="ENSLACP00000000940.1"/>
    <property type="gene ID" value="ENSLACG00000000839.1"/>
</dbReference>
<dbReference type="PANTHER" id="PTHR13630:SF1">
    <property type="entry name" value="GAMMA-SECRETASE-ACTIVATING PROTEIN"/>
    <property type="match status" value="1"/>
</dbReference>
<dbReference type="InterPro" id="IPR028010">
    <property type="entry name" value="GSAP_C_dom"/>
</dbReference>
<dbReference type="GO" id="GO:1902004">
    <property type="term" value="P:positive regulation of amyloid-beta formation"/>
    <property type="evidence" value="ECO:0007669"/>
    <property type="project" value="TreeGrafter"/>
</dbReference>
<dbReference type="GO" id="GO:0005802">
    <property type="term" value="C:trans-Golgi network"/>
    <property type="evidence" value="ECO:0007669"/>
    <property type="project" value="TreeGrafter"/>
</dbReference>
<keyword evidence="3" id="KW-1185">Reference proteome</keyword>
<protein>
    <recommendedName>
        <fullName evidence="1">Gamma-secretase-activating protein C-terminal domain-containing protein</fullName>
    </recommendedName>
</protein>
<evidence type="ECO:0000259" key="1">
    <source>
        <dbReference type="Pfam" id="PF14959"/>
    </source>
</evidence>
<dbReference type="HOGENOM" id="CLU_008601_1_0_1"/>
<dbReference type="eggNOG" id="ENOG502QWQK">
    <property type="taxonomic scope" value="Eukaryota"/>
</dbReference>
<name>H2ZU69_LATCH</name>
<evidence type="ECO:0000313" key="3">
    <source>
        <dbReference type="Proteomes" id="UP000008672"/>
    </source>
</evidence>
<reference evidence="3" key="1">
    <citation type="submission" date="2011-08" db="EMBL/GenBank/DDBJ databases">
        <title>The draft genome of Latimeria chalumnae.</title>
        <authorList>
            <person name="Di Palma F."/>
            <person name="Alfoldi J."/>
            <person name="Johnson J."/>
            <person name="Berlin A."/>
            <person name="Gnerre S."/>
            <person name="Jaffe D."/>
            <person name="MacCallum I."/>
            <person name="Young S."/>
            <person name="Walker B.J."/>
            <person name="Lander E."/>
            <person name="Lindblad-Toh K."/>
        </authorList>
    </citation>
    <scope>NUCLEOTIDE SEQUENCE [LARGE SCALE GENOMIC DNA]</scope>
    <source>
        <strain evidence="3">Wild caught</strain>
    </source>
</reference>
<evidence type="ECO:0000313" key="2">
    <source>
        <dbReference type="Ensembl" id="ENSLACP00000000940.1"/>
    </source>
</evidence>
<dbReference type="EMBL" id="AFYH01246177">
    <property type="status" value="NOT_ANNOTATED_CDS"/>
    <property type="molecule type" value="Genomic_DNA"/>
</dbReference>
<dbReference type="Pfam" id="PF14959">
    <property type="entry name" value="GSAP-16"/>
    <property type="match status" value="1"/>
</dbReference>
<dbReference type="InParanoid" id="H2ZU69"/>
<dbReference type="Proteomes" id="UP000008672">
    <property type="component" value="Unassembled WGS sequence"/>
</dbReference>
<dbReference type="EMBL" id="AFYH01246178">
    <property type="status" value="NOT_ANNOTATED_CDS"/>
    <property type="molecule type" value="Genomic_DNA"/>
</dbReference>
<dbReference type="FunCoup" id="H2ZU69">
    <property type="interactions" value="310"/>
</dbReference>
<dbReference type="EMBL" id="AFYH01246180">
    <property type="status" value="NOT_ANNOTATED_CDS"/>
    <property type="molecule type" value="Genomic_DNA"/>
</dbReference>
<accession>H2ZU69</accession>
<sequence>GFSKTFTVSLKDIELPCFLPLFSFLFILTDRYIAVYLPKCFLHLINKQHPKWMCHSLFLSGKHARIHLLNTTSSLYLPEGLLLDLQSGKLFDASINQSSLLTFLRCTQLDYHRVAALHCALDLNSSTDDITHKIIDWICDSAPSGTFDPIQEFILAFLYRTTSLELKNLDKLLPFSSLSNLEGHFKGIPGVMCVTDLIPQPAFKGEVQNLTGFWEEMYSTIEAFKYLNAEPHFHCNNLIREEWKKVLKEMNSEEKNMPKSSNVILHLTVAVVGLLDTWRIEQRVVPLFQEEDYRQRVLIGLIVEKLKDHLMRHLQRVGKKKIDILVIGYVARLLELIRQIMETVWRKYSLDSRIFSFKERGSAAEFAGFHMMSRILEATNGLCLPLPPGFQTLHTVLGVHCLPLHTLLLYIDHDILHLTEPFVVKLLKDLDNTETNEQLKFSIVARLPETIGKKICHLWDHPISSSYIARDYVKILLEKLGNKKCYGTSMRDKSPFSPEFLPLNYLTKILTDVEDQALNPFEEQENVDARFVEEIALKQTLILLGLENQ</sequence>
<reference evidence="2" key="3">
    <citation type="submission" date="2025-09" db="UniProtKB">
        <authorList>
            <consortium name="Ensembl"/>
        </authorList>
    </citation>
    <scope>IDENTIFICATION</scope>
</reference>
<proteinExistence type="predicted"/>
<dbReference type="InterPro" id="IPR026172">
    <property type="entry name" value="GSAP_fam"/>
</dbReference>
<feature type="domain" description="Gamma-secretase-activating protein C-terminal" evidence="1">
    <location>
        <begin position="334"/>
        <end position="441"/>
    </location>
</feature>
<dbReference type="EMBL" id="AFYH01246175">
    <property type="status" value="NOT_ANNOTATED_CDS"/>
    <property type="molecule type" value="Genomic_DNA"/>
</dbReference>
<dbReference type="EMBL" id="AFYH01246179">
    <property type="status" value="NOT_ANNOTATED_CDS"/>
    <property type="molecule type" value="Genomic_DNA"/>
</dbReference>
<dbReference type="AlphaFoldDB" id="H2ZU69"/>
<dbReference type="OMA" id="CANQSRN"/>